<sequence length="190" mass="21451">MIVTNIILIICAGVFIYINFVQQGDKMDCALRLGAFYPPNVRERKEYWRFMTCHFIHIDFLHFLMNAYAIYELGKFFEYILGTGSYLILVVVSMLLSSLMCYSAAEISSRYDWTVTIGASGIVYGFFGAICALGFLVGGIYMNLLEQFLTVIFINLLYTLFNPRISKTGHLGGFIGGILSIVILLVLKLI</sequence>
<evidence type="ECO:0000256" key="4">
    <source>
        <dbReference type="ARBA" id="ARBA00022801"/>
    </source>
</evidence>
<keyword evidence="3 7" id="KW-0812">Transmembrane</keyword>
<dbReference type="PANTHER" id="PTHR43731:SF14">
    <property type="entry name" value="PRESENILIN-ASSOCIATED RHOMBOID-LIKE PROTEIN, MITOCHONDRIAL"/>
    <property type="match status" value="1"/>
</dbReference>
<dbReference type="Proteomes" id="UP000003157">
    <property type="component" value="Unassembled WGS sequence"/>
</dbReference>
<evidence type="ECO:0000256" key="7">
    <source>
        <dbReference type="SAM" id="Phobius"/>
    </source>
</evidence>
<feature type="transmembrane region" description="Helical" evidence="7">
    <location>
        <begin position="117"/>
        <end position="138"/>
    </location>
</feature>
<evidence type="ECO:0000256" key="2">
    <source>
        <dbReference type="ARBA" id="ARBA00009045"/>
    </source>
</evidence>
<feature type="domain" description="Peptidase S54 rhomboid" evidence="8">
    <location>
        <begin position="45"/>
        <end position="185"/>
    </location>
</feature>
<dbReference type="Gene3D" id="1.20.1540.10">
    <property type="entry name" value="Rhomboid-like"/>
    <property type="match status" value="1"/>
</dbReference>
<evidence type="ECO:0000256" key="3">
    <source>
        <dbReference type="ARBA" id="ARBA00022692"/>
    </source>
</evidence>
<dbReference type="AlphaFoldDB" id="E7GBJ8"/>
<reference evidence="9 10" key="1">
    <citation type="submission" date="2010-12" db="EMBL/GenBank/DDBJ databases">
        <title>The Genome Sequence of Coprobacillus sp. strain 29_1.</title>
        <authorList>
            <consortium name="The Broad Institute Genome Sequencing Platform"/>
            <person name="Earl A."/>
            <person name="Ward D."/>
            <person name="Feldgarden M."/>
            <person name="Gevers D."/>
            <person name="Daigneault M."/>
            <person name="Sibley C.D."/>
            <person name="White A."/>
            <person name="Strauss J."/>
            <person name="Allen-Vercoe E."/>
            <person name="Young S.K."/>
            <person name="Zeng Q."/>
            <person name="Gargeya S."/>
            <person name="Fitzgerald M."/>
            <person name="Haas B."/>
            <person name="Abouelleil A."/>
            <person name="Alvarado L."/>
            <person name="Arachchi H.M."/>
            <person name="Berlin A."/>
            <person name="Brown A."/>
            <person name="Chapman S.B."/>
            <person name="Chen Z."/>
            <person name="Dunbar C."/>
            <person name="Freedman E."/>
            <person name="Gearin G."/>
            <person name="Gellesch M."/>
            <person name="Goldberg J."/>
            <person name="Griggs A."/>
            <person name="Gujja S."/>
            <person name="Heilman E."/>
            <person name="Heiman D."/>
            <person name="Howarth C."/>
            <person name="Larson L."/>
            <person name="Lui A."/>
            <person name="MacDonald P.J.P."/>
            <person name="Mehta T."/>
            <person name="Montmayeur A."/>
            <person name="Murphy C."/>
            <person name="Neiman D."/>
            <person name="Pearson M."/>
            <person name="Priest M."/>
            <person name="Roberts A."/>
            <person name="Saif S."/>
            <person name="Shea T."/>
            <person name="Shenoy N."/>
            <person name="Sisk P."/>
            <person name="Stolte C."/>
            <person name="Sykes S."/>
            <person name="White J."/>
            <person name="Yandava C."/>
            <person name="Nusbaum C."/>
            <person name="Birren B."/>
        </authorList>
    </citation>
    <scope>NUCLEOTIDE SEQUENCE [LARGE SCALE GENOMIC DNA]</scope>
    <source>
        <strain evidence="9 10">29_1</strain>
    </source>
</reference>
<dbReference type="PANTHER" id="PTHR43731">
    <property type="entry name" value="RHOMBOID PROTEASE"/>
    <property type="match status" value="1"/>
</dbReference>
<name>E7GBJ8_9FIRM</name>
<dbReference type="STRING" id="100884.GCA_000269565_02250"/>
<keyword evidence="4" id="KW-0378">Hydrolase</keyword>
<dbReference type="InterPro" id="IPR050925">
    <property type="entry name" value="Rhomboid_protease_S54"/>
</dbReference>
<dbReference type="SUPFAM" id="SSF144091">
    <property type="entry name" value="Rhomboid-like"/>
    <property type="match status" value="1"/>
</dbReference>
<evidence type="ECO:0000259" key="8">
    <source>
        <dbReference type="Pfam" id="PF01694"/>
    </source>
</evidence>
<dbReference type="GO" id="GO:0016020">
    <property type="term" value="C:membrane"/>
    <property type="evidence" value="ECO:0007669"/>
    <property type="project" value="UniProtKB-SubCell"/>
</dbReference>
<evidence type="ECO:0000313" key="9">
    <source>
        <dbReference type="EMBL" id="EFW04568.1"/>
    </source>
</evidence>
<proteinExistence type="inferred from homology"/>
<dbReference type="GO" id="GO:0004252">
    <property type="term" value="F:serine-type endopeptidase activity"/>
    <property type="evidence" value="ECO:0007669"/>
    <property type="project" value="InterPro"/>
</dbReference>
<dbReference type="InterPro" id="IPR022764">
    <property type="entry name" value="Peptidase_S54_rhomboid_dom"/>
</dbReference>
<evidence type="ECO:0000313" key="10">
    <source>
        <dbReference type="Proteomes" id="UP000003157"/>
    </source>
</evidence>
<comment type="caution">
    <text evidence="9">The sequence shown here is derived from an EMBL/GenBank/DDBJ whole genome shotgun (WGS) entry which is preliminary data.</text>
</comment>
<keyword evidence="6 7" id="KW-0472">Membrane</keyword>
<dbReference type="Pfam" id="PF01694">
    <property type="entry name" value="Rhomboid"/>
    <property type="match status" value="1"/>
</dbReference>
<comment type="subcellular location">
    <subcellularLocation>
        <location evidence="1">Membrane</location>
        <topology evidence="1">Multi-pass membrane protein</topology>
    </subcellularLocation>
</comment>
<feature type="transmembrane region" description="Helical" evidence="7">
    <location>
        <begin position="83"/>
        <end position="105"/>
    </location>
</feature>
<keyword evidence="10" id="KW-1185">Reference proteome</keyword>
<dbReference type="HOGENOM" id="CLU_055068_3_2_9"/>
<dbReference type="InterPro" id="IPR035952">
    <property type="entry name" value="Rhomboid-like_sf"/>
</dbReference>
<accession>E7GBJ8</accession>
<feature type="transmembrane region" description="Helical" evidence="7">
    <location>
        <begin position="168"/>
        <end position="187"/>
    </location>
</feature>
<gene>
    <name evidence="9" type="ORF">HMPREF9488_02139</name>
</gene>
<keyword evidence="5 7" id="KW-1133">Transmembrane helix</keyword>
<feature type="transmembrane region" description="Helical" evidence="7">
    <location>
        <begin position="6"/>
        <end position="22"/>
    </location>
</feature>
<evidence type="ECO:0000256" key="1">
    <source>
        <dbReference type="ARBA" id="ARBA00004141"/>
    </source>
</evidence>
<dbReference type="EMBL" id="ADKX01000035">
    <property type="protein sequence ID" value="EFW04568.1"/>
    <property type="molecule type" value="Genomic_DNA"/>
</dbReference>
<evidence type="ECO:0000256" key="6">
    <source>
        <dbReference type="ARBA" id="ARBA00023136"/>
    </source>
</evidence>
<dbReference type="eggNOG" id="COG0705">
    <property type="taxonomic scope" value="Bacteria"/>
</dbReference>
<comment type="similarity">
    <text evidence="2">Belongs to the peptidase S54 family.</text>
</comment>
<protein>
    <recommendedName>
        <fullName evidence="8">Peptidase S54 rhomboid domain-containing protein</fullName>
    </recommendedName>
</protein>
<evidence type="ECO:0000256" key="5">
    <source>
        <dbReference type="ARBA" id="ARBA00022989"/>
    </source>
</evidence>
<organism evidence="9 10">
    <name type="scientific">Coprobacillus cateniformis</name>
    <dbReference type="NCBI Taxonomy" id="100884"/>
    <lineage>
        <taxon>Bacteria</taxon>
        <taxon>Bacillati</taxon>
        <taxon>Bacillota</taxon>
        <taxon>Erysipelotrichia</taxon>
        <taxon>Erysipelotrichales</taxon>
        <taxon>Coprobacillaceae</taxon>
        <taxon>Coprobacillus</taxon>
    </lineage>
</organism>